<proteinExistence type="predicted"/>
<protein>
    <submittedName>
        <fullName evidence="2">Uncharacterized protein</fullName>
    </submittedName>
</protein>
<dbReference type="AlphaFoldDB" id="A0A655IWU1"/>
<organism evidence="2 3">
    <name type="scientific">Mycobacterium tuberculosis</name>
    <dbReference type="NCBI Taxonomy" id="1773"/>
    <lineage>
        <taxon>Bacteria</taxon>
        <taxon>Bacillati</taxon>
        <taxon>Actinomycetota</taxon>
        <taxon>Actinomycetes</taxon>
        <taxon>Mycobacteriales</taxon>
        <taxon>Mycobacteriaceae</taxon>
        <taxon>Mycobacterium</taxon>
        <taxon>Mycobacterium tuberculosis complex</taxon>
    </lineage>
</organism>
<dbReference type="EMBL" id="CSAD01000630">
    <property type="protein sequence ID" value="COW24207.1"/>
    <property type="molecule type" value="Genomic_DNA"/>
</dbReference>
<dbReference type="Proteomes" id="UP000045842">
    <property type="component" value="Unassembled WGS sequence"/>
</dbReference>
<name>A0A655IWU1_MYCTX</name>
<sequence length="84" mass="8596">MPTIWTTCLPSISPSVSNVGPGPSATNGTVTTASNTPNTTIGTSATIKVNIRLFTPHTLDGPGRAGSAASVTADRTFCSRGEYR</sequence>
<evidence type="ECO:0000313" key="3">
    <source>
        <dbReference type="Proteomes" id="UP000045842"/>
    </source>
</evidence>
<evidence type="ECO:0000313" key="2">
    <source>
        <dbReference type="EMBL" id="COW24207.1"/>
    </source>
</evidence>
<accession>A0A655IWU1</accession>
<evidence type="ECO:0000256" key="1">
    <source>
        <dbReference type="SAM" id="MobiDB-lite"/>
    </source>
</evidence>
<feature type="region of interest" description="Disordered" evidence="1">
    <location>
        <begin position="16"/>
        <end position="37"/>
    </location>
</feature>
<reference evidence="2 3" key="1">
    <citation type="submission" date="2015-03" db="EMBL/GenBank/DDBJ databases">
        <authorList>
            <consortium name="Pathogen Informatics"/>
        </authorList>
    </citation>
    <scope>NUCLEOTIDE SEQUENCE [LARGE SCALE GENOMIC DNA]</scope>
    <source>
        <strain evidence="2 3">G09801536</strain>
    </source>
</reference>
<gene>
    <name evidence="2" type="ORF">ERS007679_03452</name>
</gene>